<dbReference type="SUPFAM" id="SSF56645">
    <property type="entry name" value="Acyl-CoA dehydrogenase NM domain-like"/>
    <property type="match status" value="1"/>
</dbReference>
<gene>
    <name evidence="4" type="ORF">F1721_21960</name>
</gene>
<dbReference type="InterPro" id="IPR036250">
    <property type="entry name" value="AcylCo_DH-like_C"/>
</dbReference>
<dbReference type="Gene3D" id="1.20.140.10">
    <property type="entry name" value="Butyryl-CoA Dehydrogenase, subunit A, domain 3"/>
    <property type="match status" value="1"/>
</dbReference>
<dbReference type="InterPro" id="IPR046373">
    <property type="entry name" value="Acyl-CoA_Oxase/DH_mid-dom_sf"/>
</dbReference>
<feature type="domain" description="Acyl-CoA dehydrogenase/oxidase N-terminal" evidence="2">
    <location>
        <begin position="14"/>
        <end position="83"/>
    </location>
</feature>
<dbReference type="InterPro" id="IPR037069">
    <property type="entry name" value="AcylCoA_DH/ox_N_sf"/>
</dbReference>
<dbReference type="PIRSF" id="PIRSF016578">
    <property type="entry name" value="HsaA"/>
    <property type="match status" value="1"/>
</dbReference>
<dbReference type="Pfam" id="PF08028">
    <property type="entry name" value="Acyl-CoA_dh_2"/>
    <property type="match status" value="1"/>
</dbReference>
<dbReference type="AlphaFoldDB" id="A0A5M7BQR5"/>
<evidence type="ECO:0000259" key="2">
    <source>
        <dbReference type="Pfam" id="PF02771"/>
    </source>
</evidence>
<evidence type="ECO:0000313" key="4">
    <source>
        <dbReference type="EMBL" id="KAA5830537.1"/>
    </source>
</evidence>
<evidence type="ECO:0000313" key="5">
    <source>
        <dbReference type="Proteomes" id="UP000323946"/>
    </source>
</evidence>
<dbReference type="Gene3D" id="2.40.110.10">
    <property type="entry name" value="Butyryl-CoA Dehydrogenase, subunit A, domain 2"/>
    <property type="match status" value="1"/>
</dbReference>
<organism evidence="4 5">
    <name type="scientific">Saccharopolyspora hirsuta</name>
    <dbReference type="NCBI Taxonomy" id="1837"/>
    <lineage>
        <taxon>Bacteria</taxon>
        <taxon>Bacillati</taxon>
        <taxon>Actinomycetota</taxon>
        <taxon>Actinomycetes</taxon>
        <taxon>Pseudonocardiales</taxon>
        <taxon>Pseudonocardiaceae</taxon>
        <taxon>Saccharopolyspora</taxon>
    </lineage>
</organism>
<feature type="domain" description="Acyl-CoA dehydrogenase C-terminal" evidence="3">
    <location>
        <begin position="230"/>
        <end position="358"/>
    </location>
</feature>
<dbReference type="SUPFAM" id="SSF47203">
    <property type="entry name" value="Acyl-CoA dehydrogenase C-terminal domain-like"/>
    <property type="match status" value="1"/>
</dbReference>
<keyword evidence="5" id="KW-1185">Reference proteome</keyword>
<dbReference type="PANTHER" id="PTHR43884:SF12">
    <property type="entry name" value="ISOVALERYL-COA DEHYDROGENASE, MITOCHONDRIAL-RELATED"/>
    <property type="match status" value="1"/>
</dbReference>
<comment type="caution">
    <text evidence="4">The sequence shown here is derived from an EMBL/GenBank/DDBJ whole genome shotgun (WGS) entry which is preliminary data.</text>
</comment>
<keyword evidence="1" id="KW-0560">Oxidoreductase</keyword>
<dbReference type="GO" id="GO:0050660">
    <property type="term" value="F:flavin adenine dinucleotide binding"/>
    <property type="evidence" value="ECO:0007669"/>
    <property type="project" value="InterPro"/>
</dbReference>
<proteinExistence type="predicted"/>
<dbReference type="PANTHER" id="PTHR43884">
    <property type="entry name" value="ACYL-COA DEHYDROGENASE"/>
    <property type="match status" value="1"/>
</dbReference>
<name>A0A5M7BQR5_SACHI</name>
<dbReference type="RefSeq" id="WP_150068636.1">
    <property type="nucleotide sequence ID" value="NZ_VWPH01000010.1"/>
</dbReference>
<evidence type="ECO:0000259" key="3">
    <source>
        <dbReference type="Pfam" id="PF08028"/>
    </source>
</evidence>
<dbReference type="InterPro" id="IPR013786">
    <property type="entry name" value="AcylCoA_DH/ox_N"/>
</dbReference>
<sequence length="382" mass="40097">MIANPDLARRSAALRQVLEQHRATGDRRRRLTDETVGALTDAGLLRALVPRRFGGGESDLPSIMAATSEIAKADPSAGWVVMILGSGAWLTGLFQPAAQEELYADGPDARVCTVLTPHATSRRVPGGWVLDGGWAPASGCLHSSWALLGFPLEDGAPGLALVPMGELSASDTWFTLGMRATGSNRLVGKDVFVPDHRVLALGPAVDGIRSTDEPRYRSALMPTLATYMIAPFLGIAAAVLEHVVAQADAKGIAFTRYGKRSDSTAFQLAVARAATNVDLVGMIADRSAATVDGHAAAGTHPDHVTRARIRQHTGHAVQLCLEAVDDLITASGASALADDHPLQGYLRDIHTAARHAVAAPATCAELFGRALLGVAPNITELI</sequence>
<dbReference type="Gene3D" id="1.10.540.10">
    <property type="entry name" value="Acyl-CoA dehydrogenase/oxidase, N-terminal domain"/>
    <property type="match status" value="1"/>
</dbReference>
<dbReference type="Proteomes" id="UP000323946">
    <property type="component" value="Unassembled WGS sequence"/>
</dbReference>
<evidence type="ECO:0000256" key="1">
    <source>
        <dbReference type="ARBA" id="ARBA00023002"/>
    </source>
</evidence>
<accession>A0A5M7BQR5</accession>
<dbReference type="GO" id="GO:0003995">
    <property type="term" value="F:acyl-CoA dehydrogenase activity"/>
    <property type="evidence" value="ECO:0007669"/>
    <property type="project" value="TreeGrafter"/>
</dbReference>
<dbReference type="EMBL" id="VWPH01000010">
    <property type="protein sequence ID" value="KAA5830537.1"/>
    <property type="molecule type" value="Genomic_DNA"/>
</dbReference>
<protein>
    <submittedName>
        <fullName evidence="4">Acyl-CoA dehydrogenase</fullName>
    </submittedName>
</protein>
<dbReference type="InterPro" id="IPR009100">
    <property type="entry name" value="AcylCoA_DH/oxidase_NM_dom_sf"/>
</dbReference>
<dbReference type="SMR" id="A0A5M7BQR5"/>
<dbReference type="Pfam" id="PF02771">
    <property type="entry name" value="Acyl-CoA_dh_N"/>
    <property type="match status" value="1"/>
</dbReference>
<reference evidence="4 5" key="1">
    <citation type="submission" date="2019-09" db="EMBL/GenBank/DDBJ databases">
        <title>Draft genome sequence of the thermophilic Saccharopolyspora hirsuta VKM Ac-666T.</title>
        <authorList>
            <person name="Lobastova T.G."/>
            <person name="Fokina V."/>
            <person name="Bragin E.Y."/>
            <person name="Shtratnikova V.Y."/>
            <person name="Starodumova I.P."/>
            <person name="Tarlachkov S.V."/>
            <person name="Donova M.V."/>
        </authorList>
    </citation>
    <scope>NUCLEOTIDE SEQUENCE [LARGE SCALE GENOMIC DNA]</scope>
    <source>
        <strain evidence="4 5">VKM Ac-666</strain>
    </source>
</reference>
<dbReference type="OrthoDB" id="3402961at2"/>
<dbReference type="InterPro" id="IPR013107">
    <property type="entry name" value="Acyl-CoA_DH_C"/>
</dbReference>